<dbReference type="PROSITE" id="PS00937">
    <property type="entry name" value="RIBOSOMAL_L20"/>
    <property type="match status" value="1"/>
</dbReference>
<dbReference type="CDD" id="cd07026">
    <property type="entry name" value="Ribosomal_L20"/>
    <property type="match status" value="1"/>
</dbReference>
<comment type="similarity">
    <text evidence="1 6">Belongs to the bacterial ribosomal protein bL20 family.</text>
</comment>
<comment type="function">
    <text evidence="7">Binds directly to 23S ribosomal RNA and is necessary for the in vitro assembly process of the 50S ribosomal subunit. It is not involved in the protein synthesizing functions of that subunit.</text>
</comment>
<dbReference type="PANTHER" id="PTHR10986">
    <property type="entry name" value="39S RIBOSOMAL PROTEIN L20"/>
    <property type="match status" value="1"/>
</dbReference>
<geneLocation type="chloroplast" evidence="8"/>
<dbReference type="EMBL" id="MH591108">
    <property type="protein sequence ID" value="AYC65316.1"/>
    <property type="molecule type" value="Genomic_DNA"/>
</dbReference>
<dbReference type="Gene3D" id="6.10.160.10">
    <property type="match status" value="1"/>
</dbReference>
<dbReference type="InterPro" id="IPR005813">
    <property type="entry name" value="Ribosomal_bL20"/>
</dbReference>
<evidence type="ECO:0000256" key="4">
    <source>
        <dbReference type="ARBA" id="ARBA00022980"/>
    </source>
</evidence>
<evidence type="ECO:0000256" key="6">
    <source>
        <dbReference type="RuleBase" id="RU000561"/>
    </source>
</evidence>
<reference evidence="8" key="1">
    <citation type="submission" date="2018-07" db="EMBL/GenBank/DDBJ databases">
        <authorList>
            <person name="Quirk P.G."/>
            <person name="Krulwich T.A."/>
        </authorList>
    </citation>
    <scope>NUCLEOTIDE SEQUENCE</scope>
</reference>
<evidence type="ECO:0000256" key="1">
    <source>
        <dbReference type="ARBA" id="ARBA00007698"/>
    </source>
</evidence>
<evidence type="ECO:0000256" key="3">
    <source>
        <dbReference type="ARBA" id="ARBA00022884"/>
    </source>
</evidence>
<protein>
    <recommendedName>
        <fullName evidence="7">50S ribosomal protein L20</fullName>
    </recommendedName>
</protein>
<dbReference type="InterPro" id="IPR049946">
    <property type="entry name" value="RIBOSOMAL_L20_CS"/>
</dbReference>
<dbReference type="Gene3D" id="1.10.1900.20">
    <property type="entry name" value="Ribosomal protein L20"/>
    <property type="match status" value="1"/>
</dbReference>
<keyword evidence="5 6" id="KW-0687">Ribonucleoprotein</keyword>
<dbReference type="GO" id="GO:0006412">
    <property type="term" value="P:translation"/>
    <property type="evidence" value="ECO:0007669"/>
    <property type="project" value="InterPro"/>
</dbReference>
<gene>
    <name evidence="8" type="primary">rpl20</name>
</gene>
<keyword evidence="4 6" id="KW-0689">Ribosomal protein</keyword>
<dbReference type="GeneID" id="38334328"/>
<keyword evidence="3 7" id="KW-0694">RNA-binding</keyword>
<dbReference type="GO" id="GO:1990904">
    <property type="term" value="C:ribonucleoprotein complex"/>
    <property type="evidence" value="ECO:0007669"/>
    <property type="project" value="UniProtKB-KW"/>
</dbReference>
<evidence type="ECO:0000313" key="8">
    <source>
        <dbReference type="EMBL" id="AYC65316.1"/>
    </source>
</evidence>
<dbReference type="InterPro" id="IPR035566">
    <property type="entry name" value="Ribosomal_protein_bL20_C"/>
</dbReference>
<dbReference type="NCBIfam" id="TIGR01032">
    <property type="entry name" value="rplT_bact"/>
    <property type="match status" value="1"/>
</dbReference>
<keyword evidence="8" id="KW-0934">Plastid</keyword>
<dbReference type="GO" id="GO:0005840">
    <property type="term" value="C:ribosome"/>
    <property type="evidence" value="ECO:0007669"/>
    <property type="project" value="UniProtKB-KW"/>
</dbReference>
<dbReference type="AlphaFoldDB" id="A0A386B0T9"/>
<dbReference type="SUPFAM" id="SSF74731">
    <property type="entry name" value="Ribosomal protein L20"/>
    <property type="match status" value="1"/>
</dbReference>
<dbReference type="Pfam" id="PF00453">
    <property type="entry name" value="Ribosomal_L20"/>
    <property type="match status" value="1"/>
</dbReference>
<evidence type="ECO:0000256" key="5">
    <source>
        <dbReference type="ARBA" id="ARBA00023274"/>
    </source>
</evidence>
<evidence type="ECO:0000256" key="2">
    <source>
        <dbReference type="ARBA" id="ARBA00022730"/>
    </source>
</evidence>
<organism evidence="8">
    <name type="scientific">Pedobesia claviformis</name>
    <dbReference type="NCBI Taxonomy" id="2364088"/>
    <lineage>
        <taxon>Eukaryota</taxon>
        <taxon>Viridiplantae</taxon>
        <taxon>Chlorophyta</taxon>
        <taxon>core chlorophytes</taxon>
        <taxon>Ulvophyceae</taxon>
        <taxon>TCBD clade</taxon>
        <taxon>Bryopsidales</taxon>
        <taxon>Bryopsidineae</taxon>
        <taxon>Derbesiaceae</taxon>
        <taxon>Pedobesia</taxon>
    </lineage>
</organism>
<dbReference type="GO" id="GO:0019843">
    <property type="term" value="F:rRNA binding"/>
    <property type="evidence" value="ECO:0007669"/>
    <property type="project" value="UniProtKB-KW"/>
</dbReference>
<evidence type="ECO:0000256" key="7">
    <source>
        <dbReference type="RuleBase" id="RU004311"/>
    </source>
</evidence>
<name>A0A386B0T9_9CHLO</name>
<keyword evidence="2 7" id="KW-0699">rRNA-binding</keyword>
<dbReference type="PRINTS" id="PR00062">
    <property type="entry name" value="RIBOSOMALL20"/>
</dbReference>
<keyword evidence="8" id="KW-0150">Chloroplast</keyword>
<proteinExistence type="inferred from homology"/>
<reference evidence="8" key="2">
    <citation type="journal article" date="2019" name="Mol. Phylogenet. Evol.">
        <title>Reassessment of the classification of bryopsidales (chlorophyta) based on chloroplast phylogenomic analyses.</title>
        <authorList>
            <person name="Cremen M.C."/>
            <person name="Leliaert F."/>
            <person name="West J."/>
            <person name="Lam D.W."/>
            <person name="Shimada S."/>
            <person name="Lopez-Bautista J.M."/>
            <person name="Verbruggen H."/>
        </authorList>
    </citation>
    <scope>NUCLEOTIDE SEQUENCE</scope>
</reference>
<dbReference type="GO" id="GO:0003735">
    <property type="term" value="F:structural constituent of ribosome"/>
    <property type="evidence" value="ECO:0007669"/>
    <property type="project" value="InterPro"/>
</dbReference>
<accession>A0A386B0T9</accession>
<sequence>MIRVKRGRNIRQRRKNLLNQAKSFVGASKQLYRLVKQKIQRAESYNYIHRHQQKRWMRRIWITRLNATFRLNNYNYNYTIHQYFQLNIHINRKISSQLLLYDNFSNLKLFNLF</sequence>
<dbReference type="RefSeq" id="YP_009532707.1">
    <property type="nucleotide sequence ID" value="NC_039766.1"/>
</dbReference>